<dbReference type="GO" id="GO:0090729">
    <property type="term" value="F:toxin activity"/>
    <property type="evidence" value="ECO:0007669"/>
    <property type="project" value="UniProtKB-KW"/>
</dbReference>
<dbReference type="InterPro" id="IPR013858">
    <property type="entry name" value="Peptidase_M10B_C"/>
</dbReference>
<dbReference type="InterPro" id="IPR034033">
    <property type="entry name" value="Serralysin-like"/>
</dbReference>
<evidence type="ECO:0000313" key="11">
    <source>
        <dbReference type="EMBL" id="PWR24719.1"/>
    </source>
</evidence>
<keyword evidence="7" id="KW-0843">Virulence</keyword>
<dbReference type="GO" id="GO:0016020">
    <property type="term" value="C:membrane"/>
    <property type="evidence" value="ECO:0007669"/>
    <property type="project" value="UniProtKB-SubCell"/>
</dbReference>
<dbReference type="GO" id="GO:0005509">
    <property type="term" value="F:calcium ion binding"/>
    <property type="evidence" value="ECO:0007669"/>
    <property type="project" value="InterPro"/>
</dbReference>
<dbReference type="Pfam" id="PF08548">
    <property type="entry name" value="Peptidase_M10_C"/>
    <property type="match status" value="1"/>
</dbReference>
<dbReference type="GO" id="GO:0005615">
    <property type="term" value="C:extracellular space"/>
    <property type="evidence" value="ECO:0007669"/>
    <property type="project" value="InterPro"/>
</dbReference>
<evidence type="ECO:0000256" key="2">
    <source>
        <dbReference type="ARBA" id="ARBA00004370"/>
    </source>
</evidence>
<dbReference type="InterPro" id="IPR024079">
    <property type="entry name" value="MetalloPept_cat_dom_sf"/>
</dbReference>
<feature type="region of interest" description="Disordered" evidence="9">
    <location>
        <begin position="2000"/>
        <end position="2019"/>
    </location>
</feature>
<evidence type="ECO:0000256" key="9">
    <source>
        <dbReference type="SAM" id="MobiDB-lite"/>
    </source>
</evidence>
<dbReference type="InterPro" id="IPR011049">
    <property type="entry name" value="Serralysin-like_metalloprot_C"/>
</dbReference>
<dbReference type="EMBL" id="QGLE01000003">
    <property type="protein sequence ID" value="PWR24719.1"/>
    <property type="molecule type" value="Genomic_DNA"/>
</dbReference>
<dbReference type="InterPro" id="IPR050557">
    <property type="entry name" value="RTX_toxin/Mannuronan_C5-epim"/>
</dbReference>
<gene>
    <name evidence="11" type="ORF">DKG74_07925</name>
</gene>
<dbReference type="PRINTS" id="PR00313">
    <property type="entry name" value="CABNDNGRPT"/>
</dbReference>
<evidence type="ECO:0000256" key="5">
    <source>
        <dbReference type="ARBA" id="ARBA00022656"/>
    </source>
</evidence>
<keyword evidence="8" id="KW-0472">Membrane</keyword>
<proteinExistence type="predicted"/>
<comment type="caution">
    <text evidence="11">The sequence shown here is derived from an EMBL/GenBank/DDBJ whole genome shotgun (WGS) entry which is preliminary data.</text>
</comment>
<dbReference type="PROSITE" id="PS00330">
    <property type="entry name" value="HEMOLYSIN_CALCIUM"/>
    <property type="match status" value="6"/>
</dbReference>
<accession>A0A317ECS5</accession>
<dbReference type="GO" id="GO:0008237">
    <property type="term" value="F:metallopeptidase activity"/>
    <property type="evidence" value="ECO:0007669"/>
    <property type="project" value="InterPro"/>
</dbReference>
<evidence type="ECO:0000256" key="1">
    <source>
        <dbReference type="ARBA" id="ARBA00001913"/>
    </source>
</evidence>
<feature type="region of interest" description="Disordered" evidence="9">
    <location>
        <begin position="107"/>
        <end position="128"/>
    </location>
</feature>
<evidence type="ECO:0000256" key="7">
    <source>
        <dbReference type="ARBA" id="ARBA00023026"/>
    </source>
</evidence>
<feature type="compositionally biased region" description="Low complexity" evidence="9">
    <location>
        <begin position="1807"/>
        <end position="1817"/>
    </location>
</feature>
<evidence type="ECO:0000256" key="4">
    <source>
        <dbReference type="ARBA" id="ARBA00022525"/>
    </source>
</evidence>
<dbReference type="Pfam" id="PF00353">
    <property type="entry name" value="HemolysinCabind"/>
    <property type="match status" value="17"/>
</dbReference>
<dbReference type="InterPro" id="IPR018511">
    <property type="entry name" value="Hemolysin-typ_Ca-bd_CS"/>
</dbReference>
<name>A0A317ECS5_9PROT</name>
<dbReference type="Gene3D" id="3.40.390.10">
    <property type="entry name" value="Collagenase (Catalytic Domain)"/>
    <property type="match status" value="1"/>
</dbReference>
<dbReference type="PANTHER" id="PTHR38340:SF1">
    <property type="entry name" value="S-LAYER PROTEIN"/>
    <property type="match status" value="1"/>
</dbReference>
<evidence type="ECO:0000259" key="10">
    <source>
        <dbReference type="Pfam" id="PF08548"/>
    </source>
</evidence>
<comment type="cofactor">
    <cofactor evidence="1">
        <name>Ca(2+)</name>
        <dbReference type="ChEBI" id="CHEBI:29108"/>
    </cofactor>
</comment>
<feature type="domain" description="Peptidase M10 serralysin C-terminal" evidence="10">
    <location>
        <begin position="233"/>
        <end position="303"/>
    </location>
</feature>
<feature type="region of interest" description="Disordered" evidence="9">
    <location>
        <begin position="1807"/>
        <end position="1834"/>
    </location>
</feature>
<dbReference type="InterPro" id="IPR003995">
    <property type="entry name" value="RTX_toxin_determinant-A"/>
</dbReference>
<evidence type="ECO:0000256" key="6">
    <source>
        <dbReference type="ARBA" id="ARBA00022737"/>
    </source>
</evidence>
<sequence length="2309" mass="237444">MSGSSTTYASVSKKAGDTGDVNGLLWGYKWTLTTLTFAYTSSAAEYTEDGYEAVNGLVAFGDPQKAGVQRMLDNVAAVTQLSFQLTTDTSANLRFAMVDSIDSGASDTLHVPGGSNNSAEATPPDPTNFPDYAHGDAWFNKTAYNSPVPGTFGWAAGIAHEIGHALGLKHGHASQTVHGEAFPKLPNDHDSQEYSIMTYKRYVGSPTVGNTAADYPIGLMQDDIAALQYLYGANFTTNAGNSVYTWSTTTGRMSINGTPQQDQAPARNMIFQTIWDGGGNDTYDFSNYGSQALNVDLRPGNWTTVSNEALGTQRAWLGADDGVNHFARGNIANALLYNNDARSLIENAIGAGGNDTITGNDADNVLDGRGGGDTLDGGNGTDTVSYSASSAAVTVNLARARLDPSHAQYIAPTGGDATGDRLISIENLTGSSFDDTITSSTTTTIIRGGLGADTITGALGNETFYGADSNLVVNGGFEVIANPVVRANGYVTSVSEVDGWTRLSGPGLELFTVGEAGAPSEGKFGLDMEQYSSASNIAITQQMTRAEDGVLYRLAFDASKLDGSGARLEVYWGGQKLNWTIDGHTNAYIDPTTSTLVYYIDLVGGVGAGGDKNRLTFKEISTDSDANGTLLDNVRMYRVDPNTAKADDDDPFSDGGDTFTPGTGSDTVFGHGGNDTAIFSDTSGGTDNYDGGSGDDDLLVMNWSGAQSAILYSAPGTTSSPVIGEAGNYRIFSNGQNLYFKEVERFNLTGGAGGDMLRGGERNDTLIGNGGDDTLVSGGGVDTLRGGNGFDRAVISLSGGNNSIVLKDAIGSGTVTLSNGTILSSIEAIDLEAGSGNDFLDVRGTVVNPVGMPSTDPNFQRTSTFFDGKAGNDTLAVDLATSYSAVFNGGQGSGDLLIMDWSAASYGIFLQDNVYRSYSHTVTVVSEGVSHSTEYFFSTTFVGVERFDLTGGTGNDYLYGGSGADRLGGGRAGKDVVEAGAGADTLVVDWGGVTGYGIYSFDITGSVAAGYNGSYHSDPDYSDRNRVDFSGIERFEITAGDQGDGIVTGDGDDILNGGAGNDTLSSARGNDVIDGGLGDDRWIADQSALTVQRPMVLNLRSVSPATYGSGGSVRGIEMLTLSTGAGNDIITTLIAFFDDNLTTGAGNDTVTVGGGKDVVAAGAGTDTLIVDWSGVTGYGSYSYDFTGSLADGYSGSYHSDPDYADRNRVIFSGIEHFNVKTGDQGDAIATGDGNDTVATGGGDDTIVSGKGVDNIDGGVTMVDGVATTGADRWHADKSNATLDIVIDLTRSSSSYRLTADSGLGKVRGIEALGLGNSDGNRFASGAGDDKIVTRGDFLGDFIETNGGDDTVTIKAGKDVIIAGSGTDTLIVDWSGVTSYGFGTYEFSGNLAGGYGGTYRSDPDYADRNRADFSGIEHFDVKTGSQDDGIVTGDGNDSVATGGGNDTIVSGKGVDLIDGGTGGADRWQADKSDATLAMIIDLTASSSSYRLVLGGSTGTVKGIEALGIAGGARFATGAGADRIVTRADFLGDFIETNGGADTITVKGGKDVVLAGDGMDTLIVDWSGVTDYSFGSYEFAGDLVNGYAGTYRSDPDYADRNRVDFSGIERFDIKAGNGNDGIVTGDGDDRVAAGLGSDTIVTGKGADVVDGGVAGADRWHADKSDATLALTIDLDRSSSSYRLTEGGALGSVRGIEALGLGNSPGNRFATGAGADRIVTRADFLGDFIETNGGADTVTIKGGKDVVLAGDGVDTLIVDWSGVTDYSFGSYDFAGDLVAGYAGTYRADPDYNDRNRVDFTGVEHFDIRTGNGNDGITTGNGDDRLSGGAGDDTLSSGKGNDVIDGGLGNDRWIADKSALTESQGFILNLRSATASTYGTGGSVKGIEMLTLTTGAGADVITTLASFLNDSIDTGAGNDIVTVAGGKDVVSMGAGTGDTLVIDWSGTAGYGFGSYDIVGTLAGGYSGSYHADPDYGDRNRVDFSGVEHFDIKGGSEGDAIATGDGNDTLNGGGGNDTLSSGKGNDVIDGGAGNDRWVADKSALTSGQAFVLDLNSAGAATYGTGGSVRGIEMLTLTTGAGADVITTRADFFDDTVTTGAGNDTVTVAGGKDVAALGAGKGDTLVVNWSAVSGYDIYSYDVTGSLATGYSGTYRGDPDYGDRNRVAFSGVERFNLWTGNGNDSLRTGDGNDILNGGLGNDSLFGFGGADTFVFSTALGAGNIDRIMDFSVASAPVHDLIQLSSAIFNTLALGGLAAAAFKDISNGVVDDSDRILYDGAAGTLFFDEDGSGAIDMIQFATLDNKAALSSLDFVVV</sequence>
<dbReference type="SUPFAM" id="SSF51120">
    <property type="entry name" value="beta-Roll"/>
    <property type="match status" value="11"/>
</dbReference>
<dbReference type="Proteomes" id="UP000245461">
    <property type="component" value="Unassembled WGS sequence"/>
</dbReference>
<dbReference type="InterPro" id="IPR001343">
    <property type="entry name" value="Hemolysn_Ca-bd"/>
</dbReference>
<reference evidence="11 12" key="1">
    <citation type="submission" date="2018-05" db="EMBL/GenBank/DDBJ databases">
        <title>Zavarzinia sp. HR-AS.</title>
        <authorList>
            <person name="Lee Y."/>
            <person name="Jeon C.O."/>
        </authorList>
    </citation>
    <scope>NUCLEOTIDE SEQUENCE [LARGE SCALE GENOMIC DNA]</scope>
    <source>
        <strain evidence="11 12">HR-AS</strain>
    </source>
</reference>
<dbReference type="OrthoDB" id="223957at2"/>
<dbReference type="Gene3D" id="2.150.10.10">
    <property type="entry name" value="Serralysin-like metalloprotease, C-terminal"/>
    <property type="match status" value="7"/>
</dbReference>
<evidence type="ECO:0000313" key="12">
    <source>
        <dbReference type="Proteomes" id="UP000245461"/>
    </source>
</evidence>
<dbReference type="SUPFAM" id="SSF55486">
    <property type="entry name" value="Metalloproteases ('zincins'), catalytic domain"/>
    <property type="match status" value="1"/>
</dbReference>
<keyword evidence="12" id="KW-1185">Reference proteome</keyword>
<dbReference type="CDD" id="cd04277">
    <property type="entry name" value="ZnMc_serralysin_like"/>
    <property type="match status" value="1"/>
</dbReference>
<keyword evidence="6" id="KW-0677">Repeat</keyword>
<keyword evidence="4" id="KW-0964">Secreted</keyword>
<dbReference type="PRINTS" id="PR01488">
    <property type="entry name" value="RTXTOXINA"/>
</dbReference>
<evidence type="ECO:0000256" key="8">
    <source>
        <dbReference type="ARBA" id="ARBA00023136"/>
    </source>
</evidence>
<organism evidence="11 12">
    <name type="scientific">Zavarzinia aquatilis</name>
    <dbReference type="NCBI Taxonomy" id="2211142"/>
    <lineage>
        <taxon>Bacteria</taxon>
        <taxon>Pseudomonadati</taxon>
        <taxon>Pseudomonadota</taxon>
        <taxon>Alphaproteobacteria</taxon>
        <taxon>Rhodospirillales</taxon>
        <taxon>Zavarziniaceae</taxon>
        <taxon>Zavarzinia</taxon>
    </lineage>
</organism>
<protein>
    <recommendedName>
        <fullName evidence="10">Peptidase M10 serralysin C-terminal domain-containing protein</fullName>
    </recommendedName>
</protein>
<keyword evidence="5" id="KW-0800">Toxin</keyword>
<dbReference type="PANTHER" id="PTHR38340">
    <property type="entry name" value="S-LAYER PROTEIN"/>
    <property type="match status" value="1"/>
</dbReference>
<comment type="subcellular location">
    <subcellularLocation>
        <location evidence="2">Membrane</location>
    </subcellularLocation>
    <subcellularLocation>
        <location evidence="3">Secreted</location>
    </subcellularLocation>
</comment>
<evidence type="ECO:0000256" key="3">
    <source>
        <dbReference type="ARBA" id="ARBA00004613"/>
    </source>
</evidence>